<sequence length="119" mass="13286">MNTKQQEMIVSSVSEKHQTREITMESRIQEQMLVIAVNVFLDGTSMLYVIADNDTQVLGSPEGEVTTSAYPFPLILTGSSNTPPEEIVNKTRLFWSTSSENESCRKIVISDLLNLLCIC</sequence>
<dbReference type="Proteomes" id="UP001372834">
    <property type="component" value="Unassembled WGS sequence"/>
</dbReference>
<organism evidence="1 2">
    <name type="scientific">Polyplax serrata</name>
    <name type="common">Common mouse louse</name>
    <dbReference type="NCBI Taxonomy" id="468196"/>
    <lineage>
        <taxon>Eukaryota</taxon>
        <taxon>Metazoa</taxon>
        <taxon>Ecdysozoa</taxon>
        <taxon>Arthropoda</taxon>
        <taxon>Hexapoda</taxon>
        <taxon>Insecta</taxon>
        <taxon>Pterygota</taxon>
        <taxon>Neoptera</taxon>
        <taxon>Paraneoptera</taxon>
        <taxon>Psocodea</taxon>
        <taxon>Troctomorpha</taxon>
        <taxon>Phthiraptera</taxon>
        <taxon>Anoplura</taxon>
        <taxon>Polyplacidae</taxon>
        <taxon>Polyplax</taxon>
    </lineage>
</organism>
<evidence type="ECO:0000313" key="2">
    <source>
        <dbReference type="Proteomes" id="UP001372834"/>
    </source>
</evidence>
<name>A0AAN8Q557_POLSC</name>
<gene>
    <name evidence="1" type="ORF">RUM43_010683</name>
</gene>
<evidence type="ECO:0000313" key="1">
    <source>
        <dbReference type="EMBL" id="KAK6637012.1"/>
    </source>
</evidence>
<dbReference type="EMBL" id="JAWJWE010000004">
    <property type="protein sequence ID" value="KAK6637012.1"/>
    <property type="molecule type" value="Genomic_DNA"/>
</dbReference>
<dbReference type="AlphaFoldDB" id="A0AAN8Q557"/>
<comment type="caution">
    <text evidence="1">The sequence shown here is derived from an EMBL/GenBank/DDBJ whole genome shotgun (WGS) entry which is preliminary data.</text>
</comment>
<accession>A0AAN8Q557</accession>
<reference evidence="1 2" key="1">
    <citation type="submission" date="2023-10" db="EMBL/GenBank/DDBJ databases">
        <title>Genomes of two closely related lineages of the louse Polyplax serrata with different host specificities.</title>
        <authorList>
            <person name="Martinu J."/>
            <person name="Tarabai H."/>
            <person name="Stefka J."/>
            <person name="Hypsa V."/>
        </authorList>
    </citation>
    <scope>NUCLEOTIDE SEQUENCE [LARGE SCALE GENOMIC DNA]</scope>
    <source>
        <strain evidence="1">HR10_N</strain>
    </source>
</reference>
<proteinExistence type="predicted"/>
<protein>
    <submittedName>
        <fullName evidence="1">Uncharacterized protein</fullName>
    </submittedName>
</protein>